<dbReference type="AlphaFoldDB" id="A0A5N6ZHB3"/>
<name>A0A5N6ZHB3_9EURO</name>
<feature type="chain" id="PRO_5024925068" description="Cyanovirin-N domain-containing protein" evidence="1">
    <location>
        <begin position="25"/>
        <end position="184"/>
    </location>
</feature>
<evidence type="ECO:0000256" key="1">
    <source>
        <dbReference type="SAM" id="SignalP"/>
    </source>
</evidence>
<feature type="signal peptide" evidence="1">
    <location>
        <begin position="1"/>
        <end position="24"/>
    </location>
</feature>
<keyword evidence="3" id="KW-1185">Reference proteome</keyword>
<dbReference type="Gene3D" id="2.30.60.10">
    <property type="entry name" value="Cyanovirin-N"/>
    <property type="match status" value="1"/>
</dbReference>
<keyword evidence="1" id="KW-0732">Signal</keyword>
<evidence type="ECO:0008006" key="4">
    <source>
        <dbReference type="Google" id="ProtNLM"/>
    </source>
</evidence>
<protein>
    <recommendedName>
        <fullName evidence="4">Cyanovirin-N domain-containing protein</fullName>
    </recommendedName>
</protein>
<accession>A0A5N6ZHB3</accession>
<sequence length="184" mass="21042">MQENMHRLLLILIISLSALVEGDARWWPSSKQPLPSGEETMSNYRTPFYKKCRKFRFNSRYAPKYVLTGECLPLKGDPMKAKDWRESGLDLDRCVGWDVKARRLTSQSNGAGLVKGACQTCDYKVYISGAENRGNLACYCNARTSWYQRFFPSRLAKDGPVNLELDSVLWTRDGHLNCHEHQGS</sequence>
<evidence type="ECO:0000313" key="2">
    <source>
        <dbReference type="EMBL" id="KAE8357032.1"/>
    </source>
</evidence>
<dbReference type="SUPFAM" id="SSF51322">
    <property type="entry name" value="Cyanovirin-N"/>
    <property type="match status" value="1"/>
</dbReference>
<organism evidence="2 3">
    <name type="scientific">Aspergillus coremiiformis</name>
    <dbReference type="NCBI Taxonomy" id="138285"/>
    <lineage>
        <taxon>Eukaryota</taxon>
        <taxon>Fungi</taxon>
        <taxon>Dikarya</taxon>
        <taxon>Ascomycota</taxon>
        <taxon>Pezizomycotina</taxon>
        <taxon>Eurotiomycetes</taxon>
        <taxon>Eurotiomycetidae</taxon>
        <taxon>Eurotiales</taxon>
        <taxon>Aspergillaceae</taxon>
        <taxon>Aspergillus</taxon>
        <taxon>Aspergillus subgen. Circumdati</taxon>
    </lineage>
</organism>
<dbReference type="Proteomes" id="UP000327118">
    <property type="component" value="Unassembled WGS sequence"/>
</dbReference>
<dbReference type="EMBL" id="ML739033">
    <property type="protein sequence ID" value="KAE8357032.1"/>
    <property type="molecule type" value="Genomic_DNA"/>
</dbReference>
<evidence type="ECO:0000313" key="3">
    <source>
        <dbReference type="Proteomes" id="UP000327118"/>
    </source>
</evidence>
<proteinExistence type="predicted"/>
<dbReference type="InterPro" id="IPR036673">
    <property type="entry name" value="Cyanovirin-N_sf"/>
</dbReference>
<reference evidence="3" key="1">
    <citation type="submission" date="2019-04" db="EMBL/GenBank/DDBJ databases">
        <title>Friends and foes A comparative genomics studyof 23 Aspergillus species from section Flavi.</title>
        <authorList>
            <consortium name="DOE Joint Genome Institute"/>
            <person name="Kjaerbolling I."/>
            <person name="Vesth T."/>
            <person name="Frisvad J.C."/>
            <person name="Nybo J.L."/>
            <person name="Theobald S."/>
            <person name="Kildgaard S."/>
            <person name="Isbrandt T."/>
            <person name="Kuo A."/>
            <person name="Sato A."/>
            <person name="Lyhne E.K."/>
            <person name="Kogle M.E."/>
            <person name="Wiebenga A."/>
            <person name="Kun R.S."/>
            <person name="Lubbers R.J."/>
            <person name="Makela M.R."/>
            <person name="Barry K."/>
            <person name="Chovatia M."/>
            <person name="Clum A."/>
            <person name="Daum C."/>
            <person name="Haridas S."/>
            <person name="He G."/>
            <person name="LaButti K."/>
            <person name="Lipzen A."/>
            <person name="Mondo S."/>
            <person name="Riley R."/>
            <person name="Salamov A."/>
            <person name="Simmons B.A."/>
            <person name="Magnuson J.K."/>
            <person name="Henrissat B."/>
            <person name="Mortensen U.H."/>
            <person name="Larsen T.O."/>
            <person name="Devries R.P."/>
            <person name="Grigoriev I.V."/>
            <person name="Machida M."/>
            <person name="Baker S.E."/>
            <person name="Andersen M.R."/>
        </authorList>
    </citation>
    <scope>NUCLEOTIDE SEQUENCE [LARGE SCALE GENOMIC DNA]</scope>
    <source>
        <strain evidence="3">CBS 553.77</strain>
    </source>
</reference>
<dbReference type="OrthoDB" id="4413082at2759"/>
<gene>
    <name evidence="2" type="ORF">BDV28DRAFT_1560</name>
</gene>